<accession>Q2RYK4</accession>
<feature type="chain" id="PRO_5004214943" evidence="1">
    <location>
        <begin position="18"/>
        <end position="223"/>
    </location>
</feature>
<dbReference type="PROSITE" id="PS51257">
    <property type="entry name" value="PROKAR_LIPOPROTEIN"/>
    <property type="match status" value="1"/>
</dbReference>
<proteinExistence type="predicted"/>
<geneLocation type="plasmid" evidence="2 3">
    <name>pSR35</name>
</geneLocation>
<dbReference type="EnsemblBacteria" id="ABC46389">
    <property type="protein sequence ID" value="ABC46389"/>
    <property type="gene ID" value="SRU_p0019"/>
</dbReference>
<dbReference type="Proteomes" id="UP000008674">
    <property type="component" value="Plasmid pSR35"/>
</dbReference>
<dbReference type="KEGG" id="sru:SRU_p0019"/>
<dbReference type="EMBL" id="CP000160">
    <property type="protein sequence ID" value="ABC46389.1"/>
    <property type="molecule type" value="Genomic_DNA"/>
</dbReference>
<protein>
    <submittedName>
        <fullName evidence="2">Lipoprotein, putative</fullName>
    </submittedName>
</protein>
<dbReference type="HOGENOM" id="CLU_1239421_0_0_10"/>
<keyword evidence="3" id="KW-1185">Reference proteome</keyword>
<keyword evidence="2" id="KW-0614">Plasmid</keyword>
<dbReference type="eggNOG" id="ENOG50335Y1">
    <property type="taxonomic scope" value="Bacteria"/>
</dbReference>
<name>Q2RYK4_SALRD</name>
<reference evidence="2 3" key="1">
    <citation type="journal article" date="2005" name="Proc. Natl. Acad. Sci. U.S.A.">
        <title>The genome of Salinibacter ruber: convergence and gene exchange among hyperhalophilic bacteria and archaea.</title>
        <authorList>
            <person name="Mongodin E.F."/>
            <person name="Nelson K.E."/>
            <person name="Daugherty S."/>
            <person name="Deboy R.T."/>
            <person name="Wister J."/>
            <person name="Khouri H."/>
            <person name="Weidman J."/>
            <person name="Walsh D.A."/>
            <person name="Papke R.T."/>
            <person name="Sanchez Perez G."/>
            <person name="Sharma A.K."/>
            <person name="Nesbo C.L."/>
            <person name="MacLeod D."/>
            <person name="Bapteste E."/>
            <person name="Doolittle W.F."/>
            <person name="Charlebois R.L."/>
            <person name="Legault B."/>
            <person name="Rodriguez-Valera F."/>
        </authorList>
    </citation>
    <scope>NUCLEOTIDE SEQUENCE [LARGE SCALE GENOMIC DNA]</scope>
    <source>
        <strain evidence="3">DSM 13855 / CECT 5946 / M31</strain>
        <plasmid evidence="3">pSR35</plasmid>
    </source>
</reference>
<keyword evidence="2" id="KW-0449">Lipoprotein</keyword>
<organism evidence="2 3">
    <name type="scientific">Salinibacter ruber (strain DSM 13855 / M31)</name>
    <dbReference type="NCBI Taxonomy" id="309807"/>
    <lineage>
        <taxon>Bacteria</taxon>
        <taxon>Pseudomonadati</taxon>
        <taxon>Rhodothermota</taxon>
        <taxon>Rhodothermia</taxon>
        <taxon>Rhodothermales</taxon>
        <taxon>Salinibacteraceae</taxon>
        <taxon>Salinibacter</taxon>
    </lineage>
</organism>
<evidence type="ECO:0000256" key="1">
    <source>
        <dbReference type="SAM" id="SignalP"/>
    </source>
</evidence>
<dbReference type="AlphaFoldDB" id="Q2RYK4"/>
<evidence type="ECO:0000313" key="2">
    <source>
        <dbReference type="EMBL" id="ABC46389.1"/>
    </source>
</evidence>
<dbReference type="RefSeq" id="WP_011405597.1">
    <property type="nucleotide sequence ID" value="NC_007678.1"/>
</dbReference>
<feature type="signal peptide" evidence="1">
    <location>
        <begin position="1"/>
        <end position="17"/>
    </location>
</feature>
<sequence length="223" mass="24111">MTRAVRLLFLIAIFVAAAGCTSSRNASYNATIDSVERPSDAAERYGEYTVSETDSSYVYEDDLIRAGFLNSGGSVLMNVENKTEHSIQMRLEEGAFVMPDGSSERILTGDMSFANRNQEVQPITVPSRASTTATLIPQGSISMGQYGLTVAPLFQPDLVGGPGQNTSTVDDVRENLGETFSLLLPIEIQGNVNEYTFSFEVIGAKVEGNRQASEQTIGEYPGQ</sequence>
<gene>
    <name evidence="2" type="ordered locus">SRU_p0019</name>
</gene>
<keyword evidence="1" id="KW-0732">Signal</keyword>
<evidence type="ECO:0000313" key="3">
    <source>
        <dbReference type="Proteomes" id="UP000008674"/>
    </source>
</evidence>